<gene>
    <name evidence="1" type="ORF">FGO68_gene4850</name>
</gene>
<dbReference type="AlphaFoldDB" id="A0A8J8NCA8"/>
<comment type="caution">
    <text evidence="1">The sequence shown here is derived from an EMBL/GenBank/DDBJ whole genome shotgun (WGS) entry which is preliminary data.</text>
</comment>
<dbReference type="EMBL" id="RRYP01023626">
    <property type="protein sequence ID" value="TNV72208.1"/>
    <property type="molecule type" value="Genomic_DNA"/>
</dbReference>
<proteinExistence type="predicted"/>
<reference evidence="1" key="1">
    <citation type="submission" date="2019-06" db="EMBL/GenBank/DDBJ databases">
        <authorList>
            <person name="Zheng W."/>
        </authorList>
    </citation>
    <scope>NUCLEOTIDE SEQUENCE</scope>
    <source>
        <strain evidence="1">QDHG01</strain>
    </source>
</reference>
<evidence type="ECO:0000313" key="1">
    <source>
        <dbReference type="EMBL" id="TNV72208.1"/>
    </source>
</evidence>
<name>A0A8J8NCA8_HALGN</name>
<sequence>MVISSIFVILIEFYAISENRLLLIDQATREPLLMHKNSHFSINESLSSPPNGDELRDVTQANGVLHNLRNSLVSVQGSVSSSQTRVQQKDAAQIYGGHLNVRNSLVSIHRSESSSSSTEVELRDYIWAPHGLLRPMNQLEEGAFGGHPNSSIQHQRPQSVSYYELILFRSLMVGKWEVWQ</sequence>
<organism evidence="1 2">
    <name type="scientific">Halteria grandinella</name>
    <dbReference type="NCBI Taxonomy" id="5974"/>
    <lineage>
        <taxon>Eukaryota</taxon>
        <taxon>Sar</taxon>
        <taxon>Alveolata</taxon>
        <taxon>Ciliophora</taxon>
        <taxon>Intramacronucleata</taxon>
        <taxon>Spirotrichea</taxon>
        <taxon>Stichotrichia</taxon>
        <taxon>Sporadotrichida</taxon>
        <taxon>Halteriidae</taxon>
        <taxon>Halteria</taxon>
    </lineage>
</organism>
<evidence type="ECO:0000313" key="2">
    <source>
        <dbReference type="Proteomes" id="UP000785679"/>
    </source>
</evidence>
<protein>
    <submittedName>
        <fullName evidence="1">Uncharacterized protein</fullName>
    </submittedName>
</protein>
<keyword evidence="2" id="KW-1185">Reference proteome</keyword>
<dbReference type="Proteomes" id="UP000785679">
    <property type="component" value="Unassembled WGS sequence"/>
</dbReference>
<accession>A0A8J8NCA8</accession>